<evidence type="ECO:0000256" key="1">
    <source>
        <dbReference type="ARBA" id="ARBA00022614"/>
    </source>
</evidence>
<dbReference type="SMART" id="SM00369">
    <property type="entry name" value="LRR_TYP"/>
    <property type="match status" value="2"/>
</dbReference>
<evidence type="ECO:0000313" key="6">
    <source>
        <dbReference type="Proteomes" id="UP000193719"/>
    </source>
</evidence>
<dbReference type="InterPro" id="IPR032675">
    <property type="entry name" value="LRR_dom_sf"/>
</dbReference>
<dbReference type="PANTHER" id="PTHR47186">
    <property type="entry name" value="LEUCINE-RICH REPEAT-CONTAINING PROTEIN 57"/>
    <property type="match status" value="1"/>
</dbReference>
<dbReference type="PROSITE" id="PS51450">
    <property type="entry name" value="LRR"/>
    <property type="match status" value="1"/>
</dbReference>
<dbReference type="AlphaFoldDB" id="A0A1Y1UYW4"/>
<dbReference type="EMBL" id="MCFH01000055">
    <property type="protein sequence ID" value="ORX43106.1"/>
    <property type="molecule type" value="Genomic_DNA"/>
</dbReference>
<organism evidence="5 6">
    <name type="scientific">Piromyces finnis</name>
    <dbReference type="NCBI Taxonomy" id="1754191"/>
    <lineage>
        <taxon>Eukaryota</taxon>
        <taxon>Fungi</taxon>
        <taxon>Fungi incertae sedis</taxon>
        <taxon>Chytridiomycota</taxon>
        <taxon>Chytridiomycota incertae sedis</taxon>
        <taxon>Neocallimastigomycetes</taxon>
        <taxon>Neocallimastigales</taxon>
        <taxon>Neocallimastigaceae</taxon>
        <taxon>Piromyces</taxon>
    </lineage>
</organism>
<dbReference type="SUPFAM" id="SSF52075">
    <property type="entry name" value="Outer arm dynein light chain 1"/>
    <property type="match status" value="1"/>
</dbReference>
<dbReference type="Pfam" id="PF23598">
    <property type="entry name" value="LRR_14"/>
    <property type="match status" value="1"/>
</dbReference>
<accession>A0A1Y1UYW4</accession>
<dbReference type="InterPro" id="IPR001611">
    <property type="entry name" value="Leu-rich_rpt"/>
</dbReference>
<reference evidence="5 6" key="1">
    <citation type="submission" date="2016-08" db="EMBL/GenBank/DDBJ databases">
        <title>Genomes of anaerobic fungi encode conserved fungal cellulosomes for biomass hydrolysis.</title>
        <authorList>
            <consortium name="DOE Joint Genome Institute"/>
            <person name="Haitjema C.H."/>
            <person name="Gilmore S.P."/>
            <person name="Henske J.K."/>
            <person name="Solomon K.V."/>
            <person name="De Groot R."/>
            <person name="Kuo A."/>
            <person name="Mondo S.J."/>
            <person name="Salamov A.A."/>
            <person name="Labutti K."/>
            <person name="Zhao Z."/>
            <person name="Chiniquy J."/>
            <person name="Barry K."/>
            <person name="Brewer H.M."/>
            <person name="Purvine S.O."/>
            <person name="Wright A.T."/>
            <person name="Boxma B."/>
            <person name="Van Alen T."/>
            <person name="Hackstein J.H."/>
            <person name="Baker S.E."/>
            <person name="Grigoriev I.V."/>
            <person name="O'Malley M.A."/>
        </authorList>
    </citation>
    <scope>NUCLEOTIDE SEQUENCE [LARGE SCALE GENOMIC DNA]</scope>
    <source>
        <strain evidence="6">finn</strain>
    </source>
</reference>
<dbReference type="InterPro" id="IPR055414">
    <property type="entry name" value="LRR_R13L4/SHOC2-like"/>
</dbReference>
<dbReference type="Gene3D" id="3.80.10.10">
    <property type="entry name" value="Ribonuclease Inhibitor"/>
    <property type="match status" value="1"/>
</dbReference>
<reference evidence="5 6" key="2">
    <citation type="submission" date="2016-08" db="EMBL/GenBank/DDBJ databases">
        <title>Pervasive Adenine N6-methylation of Active Genes in Fungi.</title>
        <authorList>
            <consortium name="DOE Joint Genome Institute"/>
            <person name="Mondo S.J."/>
            <person name="Dannebaum R.O."/>
            <person name="Kuo R.C."/>
            <person name="Labutti K."/>
            <person name="Haridas S."/>
            <person name="Kuo A."/>
            <person name="Salamov A."/>
            <person name="Ahrendt S.R."/>
            <person name="Lipzen A."/>
            <person name="Sullivan W."/>
            <person name="Andreopoulos W.B."/>
            <person name="Clum A."/>
            <person name="Lindquist E."/>
            <person name="Daum C."/>
            <person name="Ramamoorthy G.K."/>
            <person name="Gryganskyi A."/>
            <person name="Culley D."/>
            <person name="Magnuson J.K."/>
            <person name="James T.Y."/>
            <person name="O'Malley M.A."/>
            <person name="Stajich J.E."/>
            <person name="Spatafora J.W."/>
            <person name="Visel A."/>
            <person name="Grigoriev I.V."/>
        </authorList>
    </citation>
    <scope>NUCLEOTIDE SEQUENCE [LARGE SCALE GENOMIC DNA]</scope>
    <source>
        <strain evidence="6">finn</strain>
    </source>
</reference>
<keyword evidence="1" id="KW-0433">Leucine-rich repeat</keyword>
<dbReference type="PANTHER" id="PTHR47186:SF3">
    <property type="entry name" value="OS09G0267800 PROTEIN"/>
    <property type="match status" value="1"/>
</dbReference>
<keyword evidence="3" id="KW-0175">Coiled coil</keyword>
<keyword evidence="6" id="KW-1185">Reference proteome</keyword>
<name>A0A1Y1UYW4_9FUNG</name>
<evidence type="ECO:0000259" key="4">
    <source>
        <dbReference type="Pfam" id="PF23598"/>
    </source>
</evidence>
<proteinExistence type="predicted"/>
<gene>
    <name evidence="5" type="ORF">BCR36DRAFT_586792</name>
</gene>
<feature type="coiled-coil region" evidence="3">
    <location>
        <begin position="244"/>
        <end position="275"/>
    </location>
</feature>
<feature type="domain" description="Disease resistance R13L4/SHOC-2-like LRR" evidence="4">
    <location>
        <begin position="283"/>
        <end position="364"/>
    </location>
</feature>
<dbReference type="InterPro" id="IPR003591">
    <property type="entry name" value="Leu-rich_rpt_typical-subtyp"/>
</dbReference>
<comment type="caution">
    <text evidence="5">The sequence shown here is derived from an EMBL/GenBank/DDBJ whole genome shotgun (WGS) entry which is preliminary data.</text>
</comment>
<sequence>MCDNLQFQKYSNSIYNCKNLLLESSQLLCRKNKNNSEDEAYNISHIIRNVHNCHELCISDNIKNKDNITQNSNTSLETSQLNDSSQDSFIDLDIPDALYYRRRLPIFNLKKQVYPAINQYSNMKKVFNLSLKKKIKSKNNEFSLIAQQTQQNIFLNICQKKDLNLINSLEDKEILKKNTDFSNVEKLIIKAKHLEDVSSLNFQNLKELYISITIESIKEKRNIKKDVKIDEMRQLHIEDLFMTKNRRELTRQRIKRELQKEEEKKRKKLLIKQKRIKQLSIFLSKVPHLKILSIRDQNFESLPSEIWNLKNLKYLILKKLRITDLPRDIEKLKNLKKLDLSNNNISTLPNELGRLLNLKELSLIGNRSLQK</sequence>
<dbReference type="STRING" id="1754191.A0A1Y1UYW4"/>
<keyword evidence="2" id="KW-0677">Repeat</keyword>
<dbReference type="Proteomes" id="UP000193719">
    <property type="component" value="Unassembled WGS sequence"/>
</dbReference>
<evidence type="ECO:0000256" key="3">
    <source>
        <dbReference type="SAM" id="Coils"/>
    </source>
</evidence>
<evidence type="ECO:0000256" key="2">
    <source>
        <dbReference type="ARBA" id="ARBA00022737"/>
    </source>
</evidence>
<evidence type="ECO:0000313" key="5">
    <source>
        <dbReference type="EMBL" id="ORX43106.1"/>
    </source>
</evidence>
<protein>
    <submittedName>
        <fullName evidence="5">L domain-like protein</fullName>
    </submittedName>
</protein>